<dbReference type="AlphaFoldDB" id="A0A402A8A2"/>
<keyword evidence="2" id="KW-1185">Reference proteome</keyword>
<sequence length="50" mass="5803">MDEEIAPIESYDERVDLLNLAGWTILDIHENKQTYHFIAEVAQRVTTCPL</sequence>
<dbReference type="RefSeq" id="WP_161975766.1">
    <property type="nucleotide sequence ID" value="NZ_BIFR01000002.1"/>
</dbReference>
<dbReference type="Proteomes" id="UP000287352">
    <property type="component" value="Unassembled WGS sequence"/>
</dbReference>
<name>A0A402A8A2_9CHLR</name>
<accession>A0A402A8A2</accession>
<reference evidence="2" key="1">
    <citation type="submission" date="2018-12" db="EMBL/GenBank/DDBJ databases">
        <title>Tengunoibacter tsumagoiensis gen. nov., sp. nov., Dictyobacter kobayashii sp. nov., D. alpinus sp. nov., and D. joshuensis sp. nov. and description of Dictyobacteraceae fam. nov. within the order Ktedonobacterales isolated from Tengu-no-mugimeshi.</title>
        <authorList>
            <person name="Wang C.M."/>
            <person name="Zheng Y."/>
            <person name="Sakai Y."/>
            <person name="Toyoda A."/>
            <person name="Minakuchi Y."/>
            <person name="Abe K."/>
            <person name="Yokota A."/>
            <person name="Yabe S."/>
        </authorList>
    </citation>
    <scope>NUCLEOTIDE SEQUENCE [LARGE SCALE GENOMIC DNA]</scope>
    <source>
        <strain evidence="2">Uno3</strain>
    </source>
</reference>
<evidence type="ECO:0000313" key="1">
    <source>
        <dbReference type="EMBL" id="GCE15329.1"/>
    </source>
</evidence>
<gene>
    <name evidence="1" type="ORF">KTT_51880</name>
</gene>
<evidence type="ECO:0000313" key="2">
    <source>
        <dbReference type="Proteomes" id="UP000287352"/>
    </source>
</evidence>
<comment type="caution">
    <text evidence="1">The sequence shown here is derived from an EMBL/GenBank/DDBJ whole genome shotgun (WGS) entry which is preliminary data.</text>
</comment>
<dbReference type="EMBL" id="BIFR01000002">
    <property type="protein sequence ID" value="GCE15329.1"/>
    <property type="molecule type" value="Genomic_DNA"/>
</dbReference>
<proteinExistence type="predicted"/>
<protein>
    <submittedName>
        <fullName evidence="1">Uncharacterized protein</fullName>
    </submittedName>
</protein>
<organism evidence="1 2">
    <name type="scientific">Tengunoibacter tsumagoiensis</name>
    <dbReference type="NCBI Taxonomy" id="2014871"/>
    <lineage>
        <taxon>Bacteria</taxon>
        <taxon>Bacillati</taxon>
        <taxon>Chloroflexota</taxon>
        <taxon>Ktedonobacteria</taxon>
        <taxon>Ktedonobacterales</taxon>
        <taxon>Dictyobacteraceae</taxon>
        <taxon>Tengunoibacter</taxon>
    </lineage>
</organism>